<accession>A0A1J5UB81</accession>
<evidence type="ECO:0000313" key="2">
    <source>
        <dbReference type="EMBL" id="OIR25633.1"/>
    </source>
</evidence>
<dbReference type="RefSeq" id="WP_071563302.1">
    <property type="nucleotide sequence ID" value="NZ_CP024634.1"/>
</dbReference>
<name>A0A1J5UB81_9GAMM</name>
<organism evidence="2 3">
    <name type="scientific">Bathymodiolus thermophilus thioautotrophic gill symbiont</name>
    <dbReference type="NCBI Taxonomy" id="2360"/>
    <lineage>
        <taxon>Bacteria</taxon>
        <taxon>Pseudomonadati</taxon>
        <taxon>Pseudomonadota</taxon>
        <taxon>Gammaproteobacteria</taxon>
        <taxon>sulfur-oxidizing symbionts</taxon>
    </lineage>
</organism>
<gene>
    <name evidence="2" type="ORF">BGC33_13740</name>
    <name evidence="1" type="ORF">MS2017_1378</name>
</gene>
<protein>
    <recommendedName>
        <fullName evidence="5">Type IV conjugative transfer system protein TraV</fullName>
    </recommendedName>
</protein>
<dbReference type="Proteomes" id="UP000278334">
    <property type="component" value="Chromosome"/>
</dbReference>
<dbReference type="Proteomes" id="UP000182798">
    <property type="component" value="Unassembled WGS sequence"/>
</dbReference>
<dbReference type="OrthoDB" id="7448867at2"/>
<dbReference type="Pfam" id="PF09676">
    <property type="entry name" value="TraV"/>
    <property type="match status" value="1"/>
</dbReference>
<reference evidence="3" key="1">
    <citation type="submission" date="2016-09" db="EMBL/GenBank/DDBJ databases">
        <title>Genome Sequence of Bathymodiolus thermophilus sulfur-oxidizing gill endosymbiont.</title>
        <authorList>
            <person name="Ponnudurai R."/>
            <person name="Kleiner M."/>
            <person name="Sayavedra L."/>
            <person name="Thuermer A."/>
            <person name="Felbeck H."/>
            <person name="Schlueter R."/>
            <person name="Schweder T."/>
            <person name="Markert S."/>
        </authorList>
    </citation>
    <scope>NUCLEOTIDE SEQUENCE [LARGE SCALE GENOMIC DNA]</scope>
    <source>
        <strain evidence="3">BAT/CrabSpa'14</strain>
    </source>
</reference>
<reference evidence="1 4" key="3">
    <citation type="submission" date="2017-11" db="EMBL/GenBank/DDBJ databases">
        <title>Genome sequence of the bacterial symbiont EPR9N from a vent mussel Bathymodiolus thermophilus.</title>
        <authorList>
            <person name="Won Y.-J."/>
        </authorList>
    </citation>
    <scope>NUCLEOTIDE SEQUENCE [LARGE SCALE GENOMIC DNA]</scope>
    <source>
        <strain evidence="1 4">EPR9N</strain>
    </source>
</reference>
<evidence type="ECO:0000313" key="4">
    <source>
        <dbReference type="Proteomes" id="UP000278334"/>
    </source>
</evidence>
<evidence type="ECO:0000313" key="1">
    <source>
        <dbReference type="EMBL" id="AYQ57066.1"/>
    </source>
</evidence>
<dbReference type="PROSITE" id="PS51257">
    <property type="entry name" value="PROKAR_LIPOPROTEIN"/>
    <property type="match status" value="1"/>
</dbReference>
<sequence>MKIKLLTMLLITVITQGCSIMPYQEESSCKFNGLGKCLPIDKAYKEAVTDVDQGGIFVNGKIRNTKINAVNDKRAIDVNNGKSQNQLIYQKTQNLVNPIEVPLLKPAIVHRVFINSYKSADSKIWHEATNVYYIEQQPQWALDLVEKHKETQGSFNLF</sequence>
<evidence type="ECO:0008006" key="5">
    <source>
        <dbReference type="Google" id="ProtNLM"/>
    </source>
</evidence>
<evidence type="ECO:0000313" key="3">
    <source>
        <dbReference type="Proteomes" id="UP000182798"/>
    </source>
</evidence>
<dbReference type="AlphaFoldDB" id="A0A1J5UB81"/>
<dbReference type="EMBL" id="CP024634">
    <property type="protein sequence ID" value="AYQ57066.1"/>
    <property type="molecule type" value="Genomic_DNA"/>
</dbReference>
<dbReference type="EMBL" id="MIQH01000113">
    <property type="protein sequence ID" value="OIR25633.1"/>
    <property type="molecule type" value="Genomic_DNA"/>
</dbReference>
<dbReference type="InterPro" id="IPR014118">
    <property type="entry name" value="T4SS_TraV"/>
</dbReference>
<reference evidence="2" key="2">
    <citation type="journal article" date="2017" name="Stand. Genomic Sci.">
        <title>Genome sequence of the sulfur-oxidizing Bathymodiolus thermophilus gill endosymbiont.</title>
        <authorList>
            <person name="Ponnudurai R."/>
            <person name="Sayavedra L."/>
            <person name="Kleiner M."/>
            <person name="Heiden S.E."/>
            <person name="Thurmer A."/>
            <person name="Felbeck H."/>
            <person name="Schluter R."/>
            <person name="Sievert S.M."/>
            <person name="Daniel R."/>
            <person name="Schweder T."/>
            <person name="Markert S."/>
        </authorList>
    </citation>
    <scope>NUCLEOTIDE SEQUENCE</scope>
    <source>
        <strain evidence="2">BAT/CrabSpa'14</strain>
    </source>
</reference>
<proteinExistence type="predicted"/>
<dbReference type="KEGG" id="bthg:MS2017_1378"/>